<evidence type="ECO:0008006" key="4">
    <source>
        <dbReference type="Google" id="ProtNLM"/>
    </source>
</evidence>
<dbReference type="InterPro" id="IPR010064">
    <property type="entry name" value="HK97-gp10_tail"/>
</dbReference>
<accession>A0A916VEA8</accession>
<proteinExistence type="predicted"/>
<feature type="region of interest" description="Disordered" evidence="1">
    <location>
        <begin position="38"/>
        <end position="58"/>
    </location>
</feature>
<evidence type="ECO:0000256" key="1">
    <source>
        <dbReference type="SAM" id="MobiDB-lite"/>
    </source>
</evidence>
<dbReference type="Pfam" id="PF04883">
    <property type="entry name" value="HK97-gp10_like"/>
    <property type="match status" value="1"/>
</dbReference>
<sequence length="129" mass="14631">MAKADAGNLADVIMKELREYRELKNEEMEEIAKEVAAEGRKKLKATSPRGSGSRKGHYADGWSVKAVKSGNGKFSFTIHNRKKPGLTHLLEKGHQLQQGGRAEAYPHIKKVEEWCNKEYERRVKARLGR</sequence>
<evidence type="ECO:0000313" key="3">
    <source>
        <dbReference type="Proteomes" id="UP000613208"/>
    </source>
</evidence>
<gene>
    <name evidence="2" type="ORF">ANBU17_29030</name>
</gene>
<reference evidence="2" key="1">
    <citation type="submission" date="2020-06" db="EMBL/GenBank/DDBJ databases">
        <title>Characterization of fructooligosaccharide metabolism and fructooligosaccharide-degrading enzymes in human commensal butyrate producers.</title>
        <authorList>
            <person name="Tanno H."/>
            <person name="Fujii T."/>
            <person name="Hirano K."/>
            <person name="Maeno S."/>
            <person name="Tonozuka T."/>
            <person name="Sakamoto M."/>
            <person name="Ohkuma M."/>
            <person name="Tochio T."/>
            <person name="Endo A."/>
        </authorList>
    </citation>
    <scope>NUCLEOTIDE SEQUENCE</scope>
    <source>
        <strain evidence="2">JCM 17466</strain>
    </source>
</reference>
<dbReference type="Proteomes" id="UP000613208">
    <property type="component" value="Unassembled WGS sequence"/>
</dbReference>
<dbReference type="EMBL" id="BLYI01000067">
    <property type="protein sequence ID" value="GFO86556.1"/>
    <property type="molecule type" value="Genomic_DNA"/>
</dbReference>
<name>A0A916VEA8_9FIRM</name>
<evidence type="ECO:0000313" key="2">
    <source>
        <dbReference type="EMBL" id="GFO86556.1"/>
    </source>
</evidence>
<dbReference type="AlphaFoldDB" id="A0A916VEA8"/>
<protein>
    <recommendedName>
        <fullName evidence="4">HK97 gp10 family phage protein</fullName>
    </recommendedName>
</protein>
<comment type="caution">
    <text evidence="2">The sequence shown here is derived from an EMBL/GenBank/DDBJ whole genome shotgun (WGS) entry which is preliminary data.</text>
</comment>
<keyword evidence="3" id="KW-1185">Reference proteome</keyword>
<organism evidence="2 3">
    <name type="scientific">Anaerostipes butyraticus</name>
    <dbReference type="NCBI Taxonomy" id="645466"/>
    <lineage>
        <taxon>Bacteria</taxon>
        <taxon>Bacillati</taxon>
        <taxon>Bacillota</taxon>
        <taxon>Clostridia</taxon>
        <taxon>Lachnospirales</taxon>
        <taxon>Lachnospiraceae</taxon>
        <taxon>Anaerostipes</taxon>
    </lineage>
</organism>
<dbReference type="RefSeq" id="WP_201312202.1">
    <property type="nucleotide sequence ID" value="NZ_BLYI01000067.1"/>
</dbReference>